<feature type="compositionally biased region" description="Polar residues" evidence="1">
    <location>
        <begin position="373"/>
        <end position="391"/>
    </location>
</feature>
<feature type="chain" id="PRO_5010325220" evidence="2">
    <location>
        <begin position="28"/>
        <end position="444"/>
    </location>
</feature>
<evidence type="ECO:0000256" key="2">
    <source>
        <dbReference type="SAM" id="SignalP"/>
    </source>
</evidence>
<evidence type="ECO:0000256" key="1">
    <source>
        <dbReference type="SAM" id="MobiDB-lite"/>
    </source>
</evidence>
<feature type="compositionally biased region" description="Low complexity" evidence="1">
    <location>
        <begin position="429"/>
        <end position="444"/>
    </location>
</feature>
<dbReference type="OrthoDB" id="4775160at2"/>
<dbReference type="EMBL" id="FNLF01000002">
    <property type="protein sequence ID" value="SDR21135.1"/>
    <property type="molecule type" value="Genomic_DNA"/>
</dbReference>
<reference evidence="4" key="1">
    <citation type="submission" date="2016-10" db="EMBL/GenBank/DDBJ databases">
        <authorList>
            <person name="Varghese N."/>
            <person name="Submissions S."/>
        </authorList>
    </citation>
    <scope>NUCLEOTIDE SEQUENCE [LARGE SCALE GENOMIC DNA]</scope>
    <source>
        <strain evidence="4">DSM 44142</strain>
    </source>
</reference>
<feature type="signal peptide" evidence="2">
    <location>
        <begin position="1"/>
        <end position="27"/>
    </location>
</feature>
<sequence>MNTKAISLTAIVSAAALAITPISGAIAATSAPATAPAVVVASSTVTPAAVLKNVAAAPAAATVPAALGAFVVVTDEAVQGATAAASTATAQAAAIELPTVPQSVTDILNVAGLPVQAVYRVLQTSQGVYTIWYKMLTSVPRAIFKGEFGSVPTLFQTAIADSLTWIATGSGPKVPTVPETAATASTEAAAAPNPITAGLDVLGIPVATAFAGGQAALSIYKSFYGLLTSVPRAVFQGKFGDAVNLVADAVSKSVTTIVEFPGAQIKAASAKIDALVASLTPAVKASTVTSDPVARTSVAGTDELALVTAPAGTATGEQKPAAEKAKPVAETAKPTIEVASPVAETAKPVVVETPKPATSKPATSKPAAEPTVTEPSEPTQSETPAEQSKPTVESKPSAEPKAEASKSAAEATPDAEPTPAAESGAKPDSSQSAEGSTSTGGSAE</sequence>
<dbReference type="RefSeq" id="WP_114653481.1">
    <property type="nucleotide sequence ID" value="NZ_AP025457.1"/>
</dbReference>
<dbReference type="Proteomes" id="UP000183053">
    <property type="component" value="Unassembled WGS sequence"/>
</dbReference>
<evidence type="ECO:0000313" key="3">
    <source>
        <dbReference type="EMBL" id="SDR21135.1"/>
    </source>
</evidence>
<proteinExistence type="predicted"/>
<feature type="region of interest" description="Disordered" evidence="1">
    <location>
        <begin position="309"/>
        <end position="444"/>
    </location>
</feature>
<accession>A0A1H1H6K1</accession>
<protein>
    <submittedName>
        <fullName evidence="3">Uncharacterized protein</fullName>
    </submittedName>
</protein>
<keyword evidence="4" id="KW-1185">Reference proteome</keyword>
<organism evidence="3 4">
    <name type="scientific">Tsukamurella pulmonis</name>
    <dbReference type="NCBI Taxonomy" id="47312"/>
    <lineage>
        <taxon>Bacteria</taxon>
        <taxon>Bacillati</taxon>
        <taxon>Actinomycetota</taxon>
        <taxon>Actinomycetes</taxon>
        <taxon>Mycobacteriales</taxon>
        <taxon>Tsukamurellaceae</taxon>
        <taxon>Tsukamurella</taxon>
    </lineage>
</organism>
<name>A0A1H1H6K1_9ACTN</name>
<gene>
    <name evidence="3" type="ORF">SAMN04489765_3866</name>
</gene>
<evidence type="ECO:0000313" key="4">
    <source>
        <dbReference type="Proteomes" id="UP000183053"/>
    </source>
</evidence>
<keyword evidence="2" id="KW-0732">Signal</keyword>
<dbReference type="AlphaFoldDB" id="A0A1H1H6K1"/>
<feature type="compositionally biased region" description="Low complexity" evidence="1">
    <location>
        <begin position="405"/>
        <end position="422"/>
    </location>
</feature>